<gene>
    <name evidence="2" type="primary">LOC117235400</name>
</gene>
<evidence type="ECO:0000313" key="1">
    <source>
        <dbReference type="Proteomes" id="UP000504631"/>
    </source>
</evidence>
<dbReference type="AlphaFoldDB" id="A0A6J3KJZ9"/>
<organism evidence="1 2">
    <name type="scientific">Bombus vosnesenskii</name>
    <dbReference type="NCBI Taxonomy" id="207650"/>
    <lineage>
        <taxon>Eukaryota</taxon>
        <taxon>Metazoa</taxon>
        <taxon>Ecdysozoa</taxon>
        <taxon>Arthropoda</taxon>
        <taxon>Hexapoda</taxon>
        <taxon>Insecta</taxon>
        <taxon>Pterygota</taxon>
        <taxon>Neoptera</taxon>
        <taxon>Endopterygota</taxon>
        <taxon>Hymenoptera</taxon>
        <taxon>Apocrita</taxon>
        <taxon>Aculeata</taxon>
        <taxon>Apoidea</taxon>
        <taxon>Anthophila</taxon>
        <taxon>Apidae</taxon>
        <taxon>Bombus</taxon>
        <taxon>Pyrobombus</taxon>
    </lineage>
</organism>
<dbReference type="GeneID" id="117235400"/>
<accession>A0A6J3KJZ9</accession>
<protein>
    <submittedName>
        <fullName evidence="2">Uncharacterized protein LOC117235400</fullName>
    </submittedName>
</protein>
<keyword evidence="1" id="KW-1185">Reference proteome</keyword>
<dbReference type="KEGG" id="bvk:117235400"/>
<reference evidence="2" key="1">
    <citation type="submission" date="2025-08" db="UniProtKB">
        <authorList>
            <consortium name="RefSeq"/>
        </authorList>
    </citation>
    <scope>IDENTIFICATION</scope>
    <source>
        <tissue evidence="2">Muscle</tissue>
    </source>
</reference>
<proteinExistence type="predicted"/>
<evidence type="ECO:0000313" key="2">
    <source>
        <dbReference type="RefSeq" id="XP_033353280.1"/>
    </source>
</evidence>
<sequence>MNERRINSLNLKENTTYNWLEYQFLSMFHLFASDVQELKWHDFLQDQLTEHQIGYIREEIVSTAIANVLEKYYFKKKLFQFNSECARVVWLRLFNWIFLRLDPYWRQDTTGKAIHLIVDIEPQPSSVDSWIFGKVSQISIQKSIPTLTCIPLLPSITATKPLNRITQKQQTKLRYINKEKLKQKNKEGTMISSEIKKSCEVVNERKKSNGYSKNDSYLSMPKQHTIDSTERIYDQPNNFKEKNKTDLLVKISKQNGNNNDDSKQENITNIRQLSKNLKQNKMKLLPWGKETAAKIPLQRSLERIEIMCTILPDHSDYLETNTLNVKRMK</sequence>
<dbReference type="RefSeq" id="XP_033353280.1">
    <property type="nucleotide sequence ID" value="XM_033497389.1"/>
</dbReference>
<dbReference type="Proteomes" id="UP000504631">
    <property type="component" value="Unplaced"/>
</dbReference>
<name>A0A6J3KJZ9_9HYME</name>